<accession>E8N6H4</accession>
<dbReference type="HOGENOM" id="CLU_012494_13_4_11"/>
<dbReference type="KEGG" id="mts:MTES_1158"/>
<dbReference type="Gene3D" id="3.40.50.1820">
    <property type="entry name" value="alpha/beta hydrolase"/>
    <property type="match status" value="1"/>
</dbReference>
<evidence type="ECO:0000313" key="3">
    <source>
        <dbReference type="EMBL" id="BAJ74122.1"/>
    </source>
</evidence>
<keyword evidence="1" id="KW-0378">Hydrolase</keyword>
<dbReference type="STRING" id="979556.MTES_1158"/>
<dbReference type="PANTHER" id="PTHR48081:SF8">
    <property type="entry name" value="ALPHA_BETA HYDROLASE FOLD-3 DOMAIN-CONTAINING PROTEIN-RELATED"/>
    <property type="match status" value="1"/>
</dbReference>
<dbReference type="AlphaFoldDB" id="E8N6H4"/>
<dbReference type="InterPro" id="IPR050300">
    <property type="entry name" value="GDXG_lipolytic_enzyme"/>
</dbReference>
<dbReference type="OrthoDB" id="9803828at2"/>
<dbReference type="EMBL" id="AP012052">
    <property type="protein sequence ID" value="BAJ74122.1"/>
    <property type="molecule type" value="Genomic_DNA"/>
</dbReference>
<reference key="2">
    <citation type="submission" date="2011-02" db="EMBL/GenBank/DDBJ databases">
        <title>Genome sequence of Microbacterium testaceum StLB037.</title>
        <authorList>
            <person name="Morohoshi T."/>
            <person name="Wang W.Z."/>
            <person name="Someya N."/>
            <person name="Ikeda T."/>
        </authorList>
    </citation>
    <scope>NUCLEOTIDE SEQUENCE</scope>
    <source>
        <strain>StLB037</strain>
    </source>
</reference>
<dbReference type="InterPro" id="IPR029058">
    <property type="entry name" value="AB_hydrolase_fold"/>
</dbReference>
<dbReference type="eggNOG" id="COG0657">
    <property type="taxonomic scope" value="Bacteria"/>
</dbReference>
<dbReference type="Proteomes" id="UP000008975">
    <property type="component" value="Chromosome"/>
</dbReference>
<feature type="domain" description="Alpha/beta hydrolase fold-3" evidence="2">
    <location>
        <begin position="75"/>
        <end position="271"/>
    </location>
</feature>
<dbReference type="Pfam" id="PF07859">
    <property type="entry name" value="Abhydrolase_3"/>
    <property type="match status" value="1"/>
</dbReference>
<organism evidence="3 4">
    <name type="scientific">Microbacterium testaceum (strain StLB037)</name>
    <dbReference type="NCBI Taxonomy" id="979556"/>
    <lineage>
        <taxon>Bacteria</taxon>
        <taxon>Bacillati</taxon>
        <taxon>Actinomycetota</taxon>
        <taxon>Actinomycetes</taxon>
        <taxon>Micrococcales</taxon>
        <taxon>Microbacteriaceae</taxon>
        <taxon>Microbacterium</taxon>
    </lineage>
</organism>
<proteinExistence type="predicted"/>
<dbReference type="SUPFAM" id="SSF53474">
    <property type="entry name" value="alpha/beta-Hydrolases"/>
    <property type="match status" value="1"/>
</dbReference>
<reference evidence="3 4" key="1">
    <citation type="journal article" date="2011" name="J. Bacteriol.">
        <title>Genome sequence of Microbacterium testaceum StLB037, an N-acylhomoserine lactone-degrading bacterium isolated from potato leaves.</title>
        <authorList>
            <person name="Morohoshi T."/>
            <person name="Wang W.-Z."/>
            <person name="Someya N."/>
            <person name="Ikeda T."/>
        </authorList>
    </citation>
    <scope>NUCLEOTIDE SEQUENCE [LARGE SCALE GENOMIC DNA]</scope>
    <source>
        <strain evidence="3 4">StLB037</strain>
    </source>
</reference>
<sequence>MSLSLALTTLALWVKAAPTRRALSRDDYLSTLDPNRAPAPPPARLRRTGRLRVTRRGGHEVVRYEPARRRAALELMYLPGGGLVNPLVAEHWWIVERLARATGAAVTVVNYPLAPEHRAAETAAFVDAEYARLAERVGSGRLIVAGDSAGGTVALGLSARAERSPDALVLFSPWVDLALDNPAIARRSRRDPSLRAPGLRAAARAWVGGGSRDDPEVDPARSDVSTLPPTLIFQGGNDIFFDDVAAFVRRARKAGAPVSLVAAAGGFHVYVGAHWTPEARAAYARVGDLAESLFRVMT</sequence>
<protein>
    <submittedName>
        <fullName evidence="3">Esterase/lipase</fullName>
    </submittedName>
</protein>
<evidence type="ECO:0000259" key="2">
    <source>
        <dbReference type="Pfam" id="PF07859"/>
    </source>
</evidence>
<name>E8N6H4_MICTS</name>
<evidence type="ECO:0000313" key="4">
    <source>
        <dbReference type="Proteomes" id="UP000008975"/>
    </source>
</evidence>
<dbReference type="RefSeq" id="WP_013584249.1">
    <property type="nucleotide sequence ID" value="NC_015125.1"/>
</dbReference>
<gene>
    <name evidence="3" type="ordered locus">MTES_1158</name>
</gene>
<evidence type="ECO:0000256" key="1">
    <source>
        <dbReference type="ARBA" id="ARBA00022801"/>
    </source>
</evidence>
<dbReference type="InterPro" id="IPR013094">
    <property type="entry name" value="AB_hydrolase_3"/>
</dbReference>
<dbReference type="GO" id="GO:0016787">
    <property type="term" value="F:hydrolase activity"/>
    <property type="evidence" value="ECO:0007669"/>
    <property type="project" value="UniProtKB-KW"/>
</dbReference>
<dbReference type="PANTHER" id="PTHR48081">
    <property type="entry name" value="AB HYDROLASE SUPERFAMILY PROTEIN C4A8.06C"/>
    <property type="match status" value="1"/>
</dbReference>